<dbReference type="Proteomes" id="UP000595847">
    <property type="component" value="Chromosome"/>
</dbReference>
<evidence type="ECO:0000313" key="2">
    <source>
        <dbReference type="EMBL" id="QQE73214.1"/>
    </source>
</evidence>
<dbReference type="KEGG" id="bcop:JD108_15030"/>
<protein>
    <recommendedName>
        <fullName evidence="1">REase associating with pPIWI RE domain-containing protein</fullName>
    </recommendedName>
</protein>
<sequence>MQIDKNDVRDCLLNLIAGLEQWGEDFSELPTLLRKGHMQFVRLLMLQGKDAPIDLPSLIQFLQKPAAEWGIPVDDIFPLEAPLLIPYLGLSPAAREFIFLYDSPEEAQAQEMLEILHYCRGTVPMLEEKYRKVREFIITNPVVSAHRLMEFGLELQDTELMKRLSRCYEDMTDDSDRYRRCPRCGWTLEYRNDNWQCGTEDLCGNLSSREDLKRWETTQPLQRLRYGIYRYTMLPGLAELSVKDWLTKKGYKVTLFPQVDRFDLAIQLDSHSVYLDMKDFKHPLHLANFFNKMQPHKLEKYREPHVYIVIPQYRNKLYPGYARLVTQALASHTSHLQVINEKDILRVLEREAMNE</sequence>
<dbReference type="EMBL" id="CP073708">
    <property type="protein sequence ID" value="QUO40295.1"/>
    <property type="molecule type" value="Genomic_DNA"/>
</dbReference>
<dbReference type="Pfam" id="PF18154">
    <property type="entry name" value="pPIWI_RE_REase"/>
    <property type="match status" value="1"/>
</dbReference>
<evidence type="ECO:0000313" key="4">
    <source>
        <dbReference type="Proteomes" id="UP000595847"/>
    </source>
</evidence>
<accession>A0A7T5JMK4</accession>
<dbReference type="InterPro" id="IPR040828">
    <property type="entry name" value="pPIWI_RE_REase"/>
</dbReference>
<reference evidence="3" key="2">
    <citation type="submission" date="2021-04" db="EMBL/GenBank/DDBJ databases">
        <title>Brevibacillus composti FJAT-54423, complete genome.</title>
        <authorList>
            <person name="Tang R."/>
        </authorList>
    </citation>
    <scope>NUCLEOTIDE SEQUENCE</scope>
    <source>
        <strain evidence="3">FJAT-54424</strain>
    </source>
</reference>
<dbReference type="EMBL" id="CP066308">
    <property type="protein sequence ID" value="QQE73214.1"/>
    <property type="molecule type" value="Genomic_DNA"/>
</dbReference>
<dbReference type="RefSeq" id="WP_198826840.1">
    <property type="nucleotide sequence ID" value="NZ_CP066308.1"/>
</dbReference>
<dbReference type="Proteomes" id="UP000677234">
    <property type="component" value="Chromosome"/>
</dbReference>
<evidence type="ECO:0000259" key="1">
    <source>
        <dbReference type="Pfam" id="PF18154"/>
    </source>
</evidence>
<keyword evidence="5" id="KW-1185">Reference proteome</keyword>
<gene>
    <name evidence="2" type="ORF">JD108_15030</name>
    <name evidence="3" type="ORF">KDJ56_14975</name>
</gene>
<organism evidence="2 4">
    <name type="scientific">Brevibacillus composti</name>
    <dbReference type="NCBI Taxonomy" id="2796470"/>
    <lineage>
        <taxon>Bacteria</taxon>
        <taxon>Bacillati</taxon>
        <taxon>Bacillota</taxon>
        <taxon>Bacilli</taxon>
        <taxon>Bacillales</taxon>
        <taxon>Paenibacillaceae</taxon>
        <taxon>Brevibacillus</taxon>
    </lineage>
</organism>
<evidence type="ECO:0000313" key="3">
    <source>
        <dbReference type="EMBL" id="QUO40295.1"/>
    </source>
</evidence>
<dbReference type="AlphaFoldDB" id="A0A7T5JMK4"/>
<proteinExistence type="predicted"/>
<evidence type="ECO:0000313" key="5">
    <source>
        <dbReference type="Proteomes" id="UP000677234"/>
    </source>
</evidence>
<reference evidence="2 4" key="1">
    <citation type="submission" date="2020-12" db="EMBL/GenBank/DDBJ databases">
        <title>strain FJAT-54423T represents a novel species of the genus Brevibacillus.</title>
        <authorList>
            <person name="Tang R."/>
        </authorList>
    </citation>
    <scope>NUCLEOTIDE SEQUENCE [LARGE SCALE GENOMIC DNA]</scope>
    <source>
        <strain evidence="2 4">FJAT-54423</strain>
    </source>
</reference>
<name>A0A7T5JMK4_9BACL</name>
<feature type="domain" description="REase associating with pPIWI RE" evidence="1">
    <location>
        <begin position="236"/>
        <end position="352"/>
    </location>
</feature>